<feature type="binding site" evidence="4">
    <location>
        <position position="149"/>
    </location>
    <ligand>
        <name>S-adenosyl-L-methionine</name>
        <dbReference type="ChEBI" id="CHEBI:59789"/>
    </ligand>
</feature>
<evidence type="ECO:0000256" key="3">
    <source>
        <dbReference type="ARBA" id="ARBA00022691"/>
    </source>
</evidence>
<comment type="caution">
    <text evidence="7">The sequence shown here is derived from an EMBL/GenBank/DDBJ whole genome shotgun (WGS) entry which is preliminary data.</text>
</comment>
<dbReference type="InterPro" id="IPR025714">
    <property type="entry name" value="Methyltranfer_dom"/>
</dbReference>
<comment type="function">
    <text evidence="4">Methylates the class 1 translation termination release factors RF1/PrfA and RF2/PrfB on the glutamine residue of the universally conserved GGQ motif.</text>
</comment>
<keyword evidence="8" id="KW-1185">Reference proteome</keyword>
<dbReference type="EC" id="2.1.1.297" evidence="4"/>
<sequence>MTGTLEAARGAATRTLREAGIDTPALDARLLLCHAAGLSHEALIARSRDEVSSDVAAQLASFVARRLQGEPVSRIRGVREFYGRDFLVGRDTLDPRPDTETLIAAVLDVIGRDGGQRRPLKLLDLGTGSGCILLTLLAELPEAQGLGTDMCDGALRLAAENAERLGLAPRARFIAADWLDGIEGSFDLIVSNPPYIPSEEIAGLARDVAAYDPRAALDGGADGLDAYRRIAESARSVLAPGGSILVEIGPTQAGAVAALFRAAGLTVEADDVRFDLAGRPRCVLAGAPPRAG</sequence>
<organism evidence="7 8">
    <name type="scientific">Methyloceanibacter superfactus</name>
    <dbReference type="NCBI Taxonomy" id="1774969"/>
    <lineage>
        <taxon>Bacteria</taxon>
        <taxon>Pseudomonadati</taxon>
        <taxon>Pseudomonadota</taxon>
        <taxon>Alphaproteobacteria</taxon>
        <taxon>Hyphomicrobiales</taxon>
        <taxon>Hyphomicrobiaceae</taxon>
        <taxon>Methyloceanibacter</taxon>
    </lineage>
</organism>
<dbReference type="STRING" id="1774969.AUC69_10100"/>
<dbReference type="HAMAP" id="MF_02126">
    <property type="entry name" value="RF_methyltr_PrmC"/>
    <property type="match status" value="1"/>
</dbReference>
<comment type="similarity">
    <text evidence="4">Belongs to the protein N5-glutamine methyltransferase family. PrmC subfamily.</text>
</comment>
<feature type="binding site" evidence="4">
    <location>
        <begin position="192"/>
        <end position="195"/>
    </location>
    <ligand>
        <name>substrate</name>
    </ligand>
</feature>
<proteinExistence type="inferred from homology"/>
<evidence type="ECO:0000256" key="2">
    <source>
        <dbReference type="ARBA" id="ARBA00022679"/>
    </source>
</evidence>
<reference evidence="7 8" key="1">
    <citation type="journal article" date="2016" name="Environ. Microbiol.">
        <title>New Methyloceanibacter diversity from North Sea sediments includes methanotroph containing solely the soluble methane monooxygenase.</title>
        <authorList>
            <person name="Vekeman B."/>
            <person name="Kerckhof F.M."/>
            <person name="Cremers G."/>
            <person name="de Vos P."/>
            <person name="Vandamme P."/>
            <person name="Boon N."/>
            <person name="Op den Camp H.J."/>
            <person name="Heylen K."/>
        </authorList>
    </citation>
    <scope>NUCLEOTIDE SEQUENCE [LARGE SCALE GENOMIC DNA]</scope>
    <source>
        <strain evidence="7 8">R-67175</strain>
    </source>
</reference>
<dbReference type="InterPro" id="IPR050320">
    <property type="entry name" value="N5-glutamine_MTase"/>
</dbReference>
<gene>
    <name evidence="4" type="primary">prmC</name>
    <name evidence="7" type="ORF">AUC69_10100</name>
</gene>
<evidence type="ECO:0000256" key="1">
    <source>
        <dbReference type="ARBA" id="ARBA00022603"/>
    </source>
</evidence>
<dbReference type="GO" id="GO:0102559">
    <property type="term" value="F:peptide chain release factor N(5)-glutamine methyltransferase activity"/>
    <property type="evidence" value="ECO:0007669"/>
    <property type="project" value="UniProtKB-EC"/>
</dbReference>
<dbReference type="InterPro" id="IPR004556">
    <property type="entry name" value="HemK-like"/>
</dbReference>
<dbReference type="InterPro" id="IPR029063">
    <property type="entry name" value="SAM-dependent_MTases_sf"/>
</dbReference>
<dbReference type="EMBL" id="LPWF01000023">
    <property type="protein sequence ID" value="ODR98240.1"/>
    <property type="molecule type" value="Genomic_DNA"/>
</dbReference>
<dbReference type="NCBIfam" id="TIGR03534">
    <property type="entry name" value="RF_mod_PrmC"/>
    <property type="match status" value="1"/>
</dbReference>
<dbReference type="GO" id="GO:0003676">
    <property type="term" value="F:nucleic acid binding"/>
    <property type="evidence" value="ECO:0007669"/>
    <property type="project" value="InterPro"/>
</dbReference>
<feature type="domain" description="Release factor glutamine methyltransferase N-terminal" evidence="6">
    <location>
        <begin position="11"/>
        <end position="77"/>
    </location>
</feature>
<dbReference type="InterPro" id="IPR002052">
    <property type="entry name" value="DNA_methylase_N6_adenine_CS"/>
</dbReference>
<dbReference type="OrthoDB" id="9800643at2"/>
<feature type="binding site" evidence="4">
    <location>
        <begin position="126"/>
        <end position="130"/>
    </location>
    <ligand>
        <name>S-adenosyl-L-methionine</name>
        <dbReference type="ChEBI" id="CHEBI:59789"/>
    </ligand>
</feature>
<dbReference type="SUPFAM" id="SSF53335">
    <property type="entry name" value="S-adenosyl-L-methionine-dependent methyltransferases"/>
    <property type="match status" value="1"/>
</dbReference>
<dbReference type="CDD" id="cd02440">
    <property type="entry name" value="AdoMet_MTases"/>
    <property type="match status" value="1"/>
</dbReference>
<evidence type="ECO:0000256" key="4">
    <source>
        <dbReference type="HAMAP-Rule" id="MF_02126"/>
    </source>
</evidence>
<keyword evidence="1 4" id="KW-0489">Methyltransferase</keyword>
<evidence type="ECO:0000259" key="6">
    <source>
        <dbReference type="Pfam" id="PF17827"/>
    </source>
</evidence>
<dbReference type="InterPro" id="IPR019874">
    <property type="entry name" value="RF_methyltr_PrmC"/>
</dbReference>
<name>A0A1E3VXI7_9HYPH</name>
<dbReference type="InterPro" id="IPR040758">
    <property type="entry name" value="PrmC_N"/>
</dbReference>
<dbReference type="PROSITE" id="PS00092">
    <property type="entry name" value="N6_MTASE"/>
    <property type="match status" value="1"/>
</dbReference>
<dbReference type="AlphaFoldDB" id="A0A1E3VXI7"/>
<comment type="catalytic activity">
    <reaction evidence="4">
        <text>L-glutaminyl-[peptide chain release factor] + S-adenosyl-L-methionine = N(5)-methyl-L-glutaminyl-[peptide chain release factor] + S-adenosyl-L-homocysteine + H(+)</text>
        <dbReference type="Rhea" id="RHEA:42896"/>
        <dbReference type="Rhea" id="RHEA-COMP:10271"/>
        <dbReference type="Rhea" id="RHEA-COMP:10272"/>
        <dbReference type="ChEBI" id="CHEBI:15378"/>
        <dbReference type="ChEBI" id="CHEBI:30011"/>
        <dbReference type="ChEBI" id="CHEBI:57856"/>
        <dbReference type="ChEBI" id="CHEBI:59789"/>
        <dbReference type="ChEBI" id="CHEBI:61891"/>
        <dbReference type="EC" id="2.1.1.297"/>
    </reaction>
</comment>
<accession>A0A1E3VXI7</accession>
<dbReference type="RefSeq" id="WP_069441459.1">
    <property type="nucleotide sequence ID" value="NZ_LPWF01000023.1"/>
</dbReference>
<dbReference type="GO" id="GO:0032259">
    <property type="term" value="P:methylation"/>
    <property type="evidence" value="ECO:0007669"/>
    <property type="project" value="UniProtKB-KW"/>
</dbReference>
<evidence type="ECO:0000313" key="8">
    <source>
        <dbReference type="Proteomes" id="UP000094472"/>
    </source>
</evidence>
<feature type="domain" description="Methyltransferase" evidence="5">
    <location>
        <begin position="120"/>
        <end position="247"/>
    </location>
</feature>
<evidence type="ECO:0000313" key="7">
    <source>
        <dbReference type="EMBL" id="ODR98240.1"/>
    </source>
</evidence>
<dbReference type="Gene3D" id="1.10.8.10">
    <property type="entry name" value="DNA helicase RuvA subunit, C-terminal domain"/>
    <property type="match status" value="1"/>
</dbReference>
<dbReference type="Pfam" id="PF13847">
    <property type="entry name" value="Methyltransf_31"/>
    <property type="match status" value="1"/>
</dbReference>
<dbReference type="Gene3D" id="3.40.50.150">
    <property type="entry name" value="Vaccinia Virus protein VP39"/>
    <property type="match status" value="1"/>
</dbReference>
<dbReference type="NCBIfam" id="TIGR00536">
    <property type="entry name" value="hemK_fam"/>
    <property type="match status" value="1"/>
</dbReference>
<protein>
    <recommendedName>
        <fullName evidence="4">Release factor glutamine methyltransferase</fullName>
        <shortName evidence="4">RF MTase</shortName>
        <ecNumber evidence="4">2.1.1.297</ecNumber>
    </recommendedName>
    <alternativeName>
        <fullName evidence="4">N5-glutamine methyltransferase PrmC</fullName>
    </alternativeName>
    <alternativeName>
        <fullName evidence="4">Protein-(glutamine-N5) MTase PrmC</fullName>
    </alternativeName>
    <alternativeName>
        <fullName evidence="4">Protein-glutamine N-methyltransferase PrmC</fullName>
    </alternativeName>
</protein>
<dbReference type="PANTHER" id="PTHR18895">
    <property type="entry name" value="HEMK METHYLTRANSFERASE"/>
    <property type="match status" value="1"/>
</dbReference>
<dbReference type="Proteomes" id="UP000094472">
    <property type="component" value="Unassembled WGS sequence"/>
</dbReference>
<feature type="binding site" evidence="4">
    <location>
        <position position="178"/>
    </location>
    <ligand>
        <name>S-adenosyl-L-methionine</name>
        <dbReference type="ChEBI" id="CHEBI:59789"/>
    </ligand>
</feature>
<keyword evidence="2 4" id="KW-0808">Transferase</keyword>
<dbReference type="PANTHER" id="PTHR18895:SF74">
    <property type="entry name" value="MTRF1L RELEASE FACTOR GLUTAMINE METHYLTRANSFERASE"/>
    <property type="match status" value="1"/>
</dbReference>
<feature type="binding site" evidence="4">
    <location>
        <position position="192"/>
    </location>
    <ligand>
        <name>S-adenosyl-L-methionine</name>
        <dbReference type="ChEBI" id="CHEBI:59789"/>
    </ligand>
</feature>
<keyword evidence="3 4" id="KW-0949">S-adenosyl-L-methionine</keyword>
<evidence type="ECO:0000259" key="5">
    <source>
        <dbReference type="Pfam" id="PF13847"/>
    </source>
</evidence>
<dbReference type="Pfam" id="PF17827">
    <property type="entry name" value="PrmC_N"/>
    <property type="match status" value="1"/>
</dbReference>